<sequence length="396" mass="44081">MAAPIALATSSQPMFIPSKGRRRENYKPRYTPAVAALLANTAIPPPRKLKRQRKPAVDSYYGPPTPPTHDAFDCASIESEDGSSGNEDSSDRLLSPSKTALELLLSPPEDDDDYVSTAMARSSSEGLLSVRSSSTESVPSLDTDNESILSISSWSQRTRRRSGADPRARIVTSPPEECDLDHPLMFTPEPETTKKQEPEIGFSAEDTLKRVTRRLNLVSNLTASLRVLKSAARSFTSLTAAATAFQQPDDYLTRSILSITPQYTDERRPALRNEEPTPALRRYLNPWISVHEESPCTGAVQMQTYNITGRSKSGRRAEKLEEESCACGPMVRQREVRENSDFLRVIVLEMNMRRGGKLSDTAQGKARYMLPPRQACKLRTLGDPGRWEAWVCVYEN</sequence>
<keyword evidence="3" id="KW-1185">Reference proteome</keyword>
<feature type="compositionally biased region" description="Polar residues" evidence="1">
    <location>
        <begin position="146"/>
        <end position="156"/>
    </location>
</feature>
<gene>
    <name evidence="2" type="ORF">FN846DRAFT_772943</name>
</gene>
<evidence type="ECO:0000256" key="1">
    <source>
        <dbReference type="SAM" id="MobiDB-lite"/>
    </source>
</evidence>
<accession>A0A5J5F7X5</accession>
<dbReference type="InterPro" id="IPR034443">
    <property type="entry name" value="PB1A10.08"/>
</dbReference>
<feature type="compositionally biased region" description="Low complexity" evidence="1">
    <location>
        <begin position="121"/>
        <end position="141"/>
    </location>
</feature>
<dbReference type="InParanoid" id="A0A5J5F7X5"/>
<reference evidence="2 3" key="1">
    <citation type="submission" date="2019-09" db="EMBL/GenBank/DDBJ databases">
        <title>Draft genome of the ectomycorrhizal ascomycete Sphaerosporella brunnea.</title>
        <authorList>
            <consortium name="DOE Joint Genome Institute"/>
            <person name="Benucci G.M."/>
            <person name="Marozzi G."/>
            <person name="Antonielli L."/>
            <person name="Sanchez S."/>
            <person name="Marco P."/>
            <person name="Wang X."/>
            <person name="Falini L.B."/>
            <person name="Barry K."/>
            <person name="Haridas S."/>
            <person name="Lipzen A."/>
            <person name="Labutti K."/>
            <person name="Grigoriev I.V."/>
            <person name="Murat C."/>
            <person name="Martin F."/>
            <person name="Albertini E."/>
            <person name="Donnini D."/>
            <person name="Bonito G."/>
        </authorList>
    </citation>
    <scope>NUCLEOTIDE SEQUENCE [LARGE SCALE GENOMIC DNA]</scope>
    <source>
        <strain evidence="2 3">Sb_GMNB300</strain>
    </source>
</reference>
<organism evidence="2 3">
    <name type="scientific">Sphaerosporella brunnea</name>
    <dbReference type="NCBI Taxonomy" id="1250544"/>
    <lineage>
        <taxon>Eukaryota</taxon>
        <taxon>Fungi</taxon>
        <taxon>Dikarya</taxon>
        <taxon>Ascomycota</taxon>
        <taxon>Pezizomycotina</taxon>
        <taxon>Pezizomycetes</taxon>
        <taxon>Pezizales</taxon>
        <taxon>Pyronemataceae</taxon>
        <taxon>Sphaerosporella</taxon>
    </lineage>
</organism>
<name>A0A5J5F7X5_9PEZI</name>
<feature type="region of interest" description="Disordered" evidence="1">
    <location>
        <begin position="1"/>
        <end position="26"/>
    </location>
</feature>
<dbReference type="OrthoDB" id="4181307at2759"/>
<dbReference type="EMBL" id="VXIS01000019">
    <property type="protein sequence ID" value="KAA8912854.1"/>
    <property type="molecule type" value="Genomic_DNA"/>
</dbReference>
<dbReference type="Proteomes" id="UP000326924">
    <property type="component" value="Unassembled WGS sequence"/>
</dbReference>
<dbReference type="PANTHER" id="PTHR42051">
    <property type="entry name" value="MEIOTICALLY UP-REGULATED PROTEIN PB1A10.08"/>
    <property type="match status" value="1"/>
</dbReference>
<protein>
    <submittedName>
        <fullName evidence="2">Uncharacterized protein</fullName>
    </submittedName>
</protein>
<proteinExistence type="predicted"/>
<comment type="caution">
    <text evidence="2">The sequence shown here is derived from an EMBL/GenBank/DDBJ whole genome shotgun (WGS) entry which is preliminary data.</text>
</comment>
<feature type="region of interest" description="Disordered" evidence="1">
    <location>
        <begin position="41"/>
        <end position="183"/>
    </location>
</feature>
<dbReference type="AlphaFoldDB" id="A0A5J5F7X5"/>
<evidence type="ECO:0000313" key="3">
    <source>
        <dbReference type="Proteomes" id="UP000326924"/>
    </source>
</evidence>
<dbReference type="PANTHER" id="PTHR42051:SF1">
    <property type="entry name" value="MEIOTICALLY UP-REGULATED PROTEIN PB1A10.08"/>
    <property type="match status" value="1"/>
</dbReference>
<evidence type="ECO:0000313" key="2">
    <source>
        <dbReference type="EMBL" id="KAA8912854.1"/>
    </source>
</evidence>